<protein>
    <recommendedName>
        <fullName evidence="15">Phenylalanine--tRNA ligase beta subunit</fullName>
        <ecNumber evidence="15">6.1.1.20</ecNumber>
    </recommendedName>
    <alternativeName>
        <fullName evidence="15">Phenylalanyl-tRNA synthetase beta subunit</fullName>
        <shortName evidence="15">PheRS</shortName>
    </alternativeName>
</protein>
<dbReference type="Pfam" id="PF03147">
    <property type="entry name" value="FDX-ACB"/>
    <property type="match status" value="1"/>
</dbReference>
<evidence type="ECO:0000256" key="8">
    <source>
        <dbReference type="ARBA" id="ARBA00022741"/>
    </source>
</evidence>
<dbReference type="Pfam" id="PF17759">
    <property type="entry name" value="tRNA_synthFbeta"/>
    <property type="match status" value="1"/>
</dbReference>
<dbReference type="InterPro" id="IPR041616">
    <property type="entry name" value="PheRS_beta_core"/>
</dbReference>
<evidence type="ECO:0000256" key="4">
    <source>
        <dbReference type="ARBA" id="ARBA00022490"/>
    </source>
</evidence>
<name>A0A1Z1W786_9ACTN</name>
<feature type="domain" description="TRNA-binding" evidence="17">
    <location>
        <begin position="42"/>
        <end position="157"/>
    </location>
</feature>
<evidence type="ECO:0000256" key="6">
    <source>
        <dbReference type="ARBA" id="ARBA00022598"/>
    </source>
</evidence>
<dbReference type="RefSeq" id="WP_087883358.1">
    <property type="nucleotide sequence ID" value="NZ_CP021748.1"/>
</dbReference>
<dbReference type="FunFam" id="3.30.930.10:FF:000130">
    <property type="entry name" value="Phenylalanine--tRNA ligase beta subunit"/>
    <property type="match status" value="1"/>
</dbReference>
<dbReference type="EC" id="6.1.1.20" evidence="15"/>
<dbReference type="InterPro" id="IPR004532">
    <property type="entry name" value="Phe-tRNA-ligase_IIc_bsu_bact"/>
</dbReference>
<proteinExistence type="inferred from homology"/>
<dbReference type="InterPro" id="IPR012340">
    <property type="entry name" value="NA-bd_OB-fold"/>
</dbReference>
<dbReference type="Gene3D" id="3.50.40.10">
    <property type="entry name" value="Phenylalanyl-trna Synthetase, Chain B, domain 3"/>
    <property type="match status" value="1"/>
</dbReference>
<evidence type="ECO:0000259" key="19">
    <source>
        <dbReference type="PROSITE" id="PS51483"/>
    </source>
</evidence>
<dbReference type="SMART" id="SM00873">
    <property type="entry name" value="B3_4"/>
    <property type="match status" value="1"/>
</dbReference>
<dbReference type="Proteomes" id="UP000195880">
    <property type="component" value="Chromosome"/>
</dbReference>
<keyword evidence="6 15" id="KW-0436">Ligase</keyword>
<dbReference type="SMART" id="SM00874">
    <property type="entry name" value="B5"/>
    <property type="match status" value="1"/>
</dbReference>
<dbReference type="FunFam" id="2.40.50.140:FF:000045">
    <property type="entry name" value="Phenylalanine--tRNA ligase beta subunit"/>
    <property type="match status" value="1"/>
</dbReference>
<dbReference type="InterPro" id="IPR036690">
    <property type="entry name" value="Fdx_antiC-bd_sf"/>
</dbReference>
<keyword evidence="11 16" id="KW-0694">RNA-binding</keyword>
<comment type="cofactor">
    <cofactor evidence="15">
        <name>Mg(2+)</name>
        <dbReference type="ChEBI" id="CHEBI:18420"/>
    </cofactor>
    <text evidence="15">Binds 2 magnesium ions per tetramer.</text>
</comment>
<keyword evidence="12 15" id="KW-0648">Protein biosynthesis</keyword>
<dbReference type="PROSITE" id="PS51483">
    <property type="entry name" value="B5"/>
    <property type="match status" value="1"/>
</dbReference>
<evidence type="ECO:0000256" key="16">
    <source>
        <dbReference type="PROSITE-ProRule" id="PRU00209"/>
    </source>
</evidence>
<evidence type="ECO:0000256" key="10">
    <source>
        <dbReference type="ARBA" id="ARBA00022842"/>
    </source>
</evidence>
<evidence type="ECO:0000256" key="3">
    <source>
        <dbReference type="ARBA" id="ARBA00011209"/>
    </source>
</evidence>
<evidence type="ECO:0000256" key="12">
    <source>
        <dbReference type="ARBA" id="ARBA00022917"/>
    </source>
</evidence>
<dbReference type="CDD" id="cd00769">
    <property type="entry name" value="PheRS_beta_core"/>
    <property type="match status" value="1"/>
</dbReference>
<dbReference type="GO" id="GO:0006432">
    <property type="term" value="P:phenylalanyl-tRNA aminoacylation"/>
    <property type="evidence" value="ECO:0007669"/>
    <property type="project" value="UniProtKB-UniRule"/>
</dbReference>
<dbReference type="PROSITE" id="PS50886">
    <property type="entry name" value="TRBD"/>
    <property type="match status" value="1"/>
</dbReference>
<dbReference type="SUPFAM" id="SSF50249">
    <property type="entry name" value="Nucleic acid-binding proteins"/>
    <property type="match status" value="1"/>
</dbReference>
<dbReference type="HAMAP" id="MF_00283">
    <property type="entry name" value="Phe_tRNA_synth_beta1"/>
    <property type="match status" value="1"/>
</dbReference>
<dbReference type="PROSITE" id="PS51447">
    <property type="entry name" value="FDX_ACB"/>
    <property type="match status" value="1"/>
</dbReference>
<dbReference type="eggNOG" id="COG0073">
    <property type="taxonomic scope" value="Bacteria"/>
</dbReference>
<dbReference type="eggNOG" id="COG0072">
    <property type="taxonomic scope" value="Bacteria"/>
</dbReference>
<dbReference type="FunFam" id="3.30.70.380:FF:000001">
    <property type="entry name" value="Phenylalanine--tRNA ligase beta subunit"/>
    <property type="match status" value="1"/>
</dbReference>
<dbReference type="Gene3D" id="3.30.930.10">
    <property type="entry name" value="Bira Bifunctional Protein, Domain 2"/>
    <property type="match status" value="1"/>
</dbReference>
<dbReference type="SUPFAM" id="SSF55681">
    <property type="entry name" value="Class II aaRS and biotin synthetases"/>
    <property type="match status" value="1"/>
</dbReference>
<evidence type="ECO:0000259" key="17">
    <source>
        <dbReference type="PROSITE" id="PS50886"/>
    </source>
</evidence>
<dbReference type="FunFam" id="3.50.40.10:FF:000001">
    <property type="entry name" value="Phenylalanine--tRNA ligase beta subunit"/>
    <property type="match status" value="1"/>
</dbReference>
<dbReference type="GO" id="GO:0000049">
    <property type="term" value="F:tRNA binding"/>
    <property type="evidence" value="ECO:0007669"/>
    <property type="project" value="UniProtKB-UniRule"/>
</dbReference>
<dbReference type="SUPFAM" id="SSF46955">
    <property type="entry name" value="Putative DNA-binding domain"/>
    <property type="match status" value="1"/>
</dbReference>
<keyword evidence="21" id="KW-1185">Reference proteome</keyword>
<evidence type="ECO:0000313" key="21">
    <source>
        <dbReference type="Proteomes" id="UP000195880"/>
    </source>
</evidence>
<feature type="domain" description="B5" evidence="19">
    <location>
        <begin position="424"/>
        <end position="498"/>
    </location>
</feature>
<dbReference type="Gene3D" id="3.30.56.10">
    <property type="match status" value="2"/>
</dbReference>
<dbReference type="OrthoDB" id="9805455at2"/>
<evidence type="ECO:0000313" key="20">
    <source>
        <dbReference type="EMBL" id="ARX82239.1"/>
    </source>
</evidence>
<dbReference type="FunFam" id="3.30.56.10:FF:000002">
    <property type="entry name" value="Phenylalanine--tRNA ligase beta subunit"/>
    <property type="match status" value="1"/>
</dbReference>
<dbReference type="EMBL" id="CP021748">
    <property type="protein sequence ID" value="ARX82239.1"/>
    <property type="molecule type" value="Genomic_DNA"/>
</dbReference>
<keyword evidence="4 15" id="KW-0963">Cytoplasm</keyword>
<dbReference type="KEGG" id="salf:SMD44_01648"/>
<keyword evidence="5 16" id="KW-0820">tRNA-binding</keyword>
<evidence type="ECO:0000256" key="7">
    <source>
        <dbReference type="ARBA" id="ARBA00022723"/>
    </source>
</evidence>
<dbReference type="InterPro" id="IPR020825">
    <property type="entry name" value="Phe-tRNA_synthase-like_B3/B4"/>
</dbReference>
<feature type="binding site" evidence="15">
    <location>
        <position position="476"/>
    </location>
    <ligand>
        <name>Mg(2+)</name>
        <dbReference type="ChEBI" id="CHEBI:18420"/>
        <note>shared with alpha subunit</note>
    </ligand>
</feature>
<dbReference type="SUPFAM" id="SSF54991">
    <property type="entry name" value="Anticodon-binding domain of PheRS"/>
    <property type="match status" value="1"/>
</dbReference>
<keyword evidence="7 15" id="KW-0479">Metal-binding</keyword>
<dbReference type="GO" id="GO:0000287">
    <property type="term" value="F:magnesium ion binding"/>
    <property type="evidence" value="ECO:0007669"/>
    <property type="project" value="UniProtKB-UniRule"/>
</dbReference>
<dbReference type="Pfam" id="PF01588">
    <property type="entry name" value="tRNA_bind"/>
    <property type="match status" value="1"/>
</dbReference>
<feature type="domain" description="FDX-ACB" evidence="18">
    <location>
        <begin position="768"/>
        <end position="861"/>
    </location>
</feature>
<evidence type="ECO:0000256" key="1">
    <source>
        <dbReference type="ARBA" id="ARBA00004496"/>
    </source>
</evidence>
<feature type="binding site" evidence="15">
    <location>
        <position position="486"/>
    </location>
    <ligand>
        <name>Mg(2+)</name>
        <dbReference type="ChEBI" id="CHEBI:18420"/>
        <note>shared with alpha subunit</note>
    </ligand>
</feature>
<comment type="subcellular location">
    <subcellularLocation>
        <location evidence="1 15">Cytoplasm</location>
    </subcellularLocation>
</comment>
<dbReference type="Gene3D" id="2.40.50.140">
    <property type="entry name" value="Nucleic acid-binding proteins"/>
    <property type="match status" value="1"/>
</dbReference>
<dbReference type="InterPro" id="IPR002547">
    <property type="entry name" value="tRNA-bd_dom"/>
</dbReference>
<dbReference type="Pfam" id="PF03484">
    <property type="entry name" value="B5"/>
    <property type="match status" value="1"/>
</dbReference>
<comment type="subunit">
    <text evidence="3 15">Tetramer of two alpha and two beta subunits.</text>
</comment>
<dbReference type="InterPro" id="IPR045060">
    <property type="entry name" value="Phe-tRNA-ligase_IIc_bsu"/>
</dbReference>
<sequence>MRVPLSWLREYVDLPATETGREVQAKLIAAGLEVESVEQLGAGLKGPLVVGKVLTIEELEGFKKPIRFCTVDVGTANGTGEPQEIVCGARNFAVGDKVVVVLPGAVLPGDFAISARKTYGKTSHGMICSGDELGMGDDGSGGIIVLPPEHEVGTDAIELLELVDEVLDIAVTPDRGYCLSMRGVARETATAYGLPLRDPALLDVPAPNSFGYPVRVSDPAGCDRFTARTVTGLRPDARSPIWLRRRLQKAGMRPISLAVDITNYVMLELGQPLHAYDRSRVEGTIGVRRAEQGEKLTTLDGTKRVLDAEDLVITDDRGAIGLAGVMGGANTEIADTVVAAPASFTDSGEAQGTTDVVIEAAHFDAVSVARTARRHKLSSEAAKRFERGVDPQAASAAAQRTVDLLVLLAGGTAEAGVTEVIAPSAPHTITMRADHPDRVAGVAYGRETVVRRLQEVGCDVYGQDSLTVTVPSWRPDLAEINDLAEEVIRLEGYENLPSTLPRPPAGRGLTERQRLHRRVGRALAGDGFVEAPNYPFVGEQVFDQLGLDKDDPNRRVVKLVNPLSDEEPALRTTLLPGLLATLRRNDGRGSHDLALFETGLVFHPRETADGDEVALPARLPVDRRPTDEEIAAQNRALPDQPRHVAAVLAGAREQAGWWGKGRPADWADAVEAARSVARAAGAELIVQQGQYGPWHPGRCAELNVFIEYADGAAEDGTEGEIVAVGHAGELHPRVIKALGLPARSCAMELNLDVLAKAGEGTLQAPGISAFPVATQDVALVVDADVPAAVVEAFLRDGAGELLEDIRLFDVFTGEQVGAGKKSLAYALRFRAADRTLTVDEATAARDAAVARAAEVTGAVLRGA</sequence>
<dbReference type="InterPro" id="IPR005146">
    <property type="entry name" value="B3/B4_tRNA-bd"/>
</dbReference>
<dbReference type="SUPFAM" id="SSF56037">
    <property type="entry name" value="PheT/TilS domain"/>
    <property type="match status" value="1"/>
</dbReference>
<dbReference type="NCBIfam" id="TIGR00472">
    <property type="entry name" value="pheT_bact"/>
    <property type="match status" value="1"/>
</dbReference>
<dbReference type="AlphaFoldDB" id="A0A1Z1W786"/>
<evidence type="ECO:0000256" key="2">
    <source>
        <dbReference type="ARBA" id="ARBA00008653"/>
    </source>
</evidence>
<feature type="binding site" evidence="15">
    <location>
        <position position="485"/>
    </location>
    <ligand>
        <name>Mg(2+)</name>
        <dbReference type="ChEBI" id="CHEBI:18420"/>
        <note>shared with alpha subunit</note>
    </ligand>
</feature>
<accession>A0A1Z1W786</accession>
<evidence type="ECO:0000256" key="5">
    <source>
        <dbReference type="ARBA" id="ARBA00022555"/>
    </source>
</evidence>
<dbReference type="CDD" id="cd02796">
    <property type="entry name" value="tRNA_bind_bactPheRS"/>
    <property type="match status" value="1"/>
</dbReference>
<evidence type="ECO:0000256" key="13">
    <source>
        <dbReference type="ARBA" id="ARBA00023146"/>
    </source>
</evidence>
<dbReference type="SMART" id="SM00896">
    <property type="entry name" value="FDX-ACB"/>
    <property type="match status" value="1"/>
</dbReference>
<dbReference type="STRING" id="67267.GCA_000716675_00271"/>
<feature type="binding site" evidence="15">
    <location>
        <position position="482"/>
    </location>
    <ligand>
        <name>Mg(2+)</name>
        <dbReference type="ChEBI" id="CHEBI:18420"/>
        <note>shared with alpha subunit</note>
    </ligand>
</feature>
<organism evidence="20 21">
    <name type="scientific">Streptomyces alboflavus</name>
    <dbReference type="NCBI Taxonomy" id="67267"/>
    <lineage>
        <taxon>Bacteria</taxon>
        <taxon>Bacillati</taxon>
        <taxon>Actinomycetota</taxon>
        <taxon>Actinomycetes</taxon>
        <taxon>Kitasatosporales</taxon>
        <taxon>Streptomycetaceae</taxon>
        <taxon>Streptomyces</taxon>
    </lineage>
</organism>
<dbReference type="InterPro" id="IPR005147">
    <property type="entry name" value="tRNA_synthase_B5-dom"/>
</dbReference>
<comment type="catalytic activity">
    <reaction evidence="14 15">
        <text>tRNA(Phe) + L-phenylalanine + ATP = L-phenylalanyl-tRNA(Phe) + AMP + diphosphate + H(+)</text>
        <dbReference type="Rhea" id="RHEA:19413"/>
        <dbReference type="Rhea" id="RHEA-COMP:9668"/>
        <dbReference type="Rhea" id="RHEA-COMP:9699"/>
        <dbReference type="ChEBI" id="CHEBI:15378"/>
        <dbReference type="ChEBI" id="CHEBI:30616"/>
        <dbReference type="ChEBI" id="CHEBI:33019"/>
        <dbReference type="ChEBI" id="CHEBI:58095"/>
        <dbReference type="ChEBI" id="CHEBI:78442"/>
        <dbReference type="ChEBI" id="CHEBI:78531"/>
        <dbReference type="ChEBI" id="CHEBI:456215"/>
        <dbReference type="EC" id="6.1.1.20"/>
    </reaction>
</comment>
<evidence type="ECO:0000259" key="18">
    <source>
        <dbReference type="PROSITE" id="PS51447"/>
    </source>
</evidence>
<dbReference type="InterPro" id="IPR005121">
    <property type="entry name" value="Fdx_antiC-bd"/>
</dbReference>
<dbReference type="PANTHER" id="PTHR10947:SF0">
    <property type="entry name" value="PHENYLALANINE--TRNA LIGASE BETA SUBUNIT"/>
    <property type="match status" value="1"/>
</dbReference>
<dbReference type="GO" id="GO:0009328">
    <property type="term" value="C:phenylalanine-tRNA ligase complex"/>
    <property type="evidence" value="ECO:0007669"/>
    <property type="project" value="TreeGrafter"/>
</dbReference>
<comment type="similarity">
    <text evidence="2 15">Belongs to the phenylalanyl-tRNA synthetase beta subunit family. Type 1 subfamily.</text>
</comment>
<keyword evidence="9 15" id="KW-0067">ATP-binding</keyword>
<evidence type="ECO:0000256" key="11">
    <source>
        <dbReference type="ARBA" id="ARBA00022884"/>
    </source>
</evidence>
<dbReference type="Pfam" id="PF03483">
    <property type="entry name" value="B3_4"/>
    <property type="match status" value="1"/>
</dbReference>
<dbReference type="InterPro" id="IPR033714">
    <property type="entry name" value="tRNA_bind_bactPheRS"/>
</dbReference>
<dbReference type="InterPro" id="IPR045864">
    <property type="entry name" value="aa-tRNA-synth_II/BPL/LPL"/>
</dbReference>
<reference evidence="20 21" key="1">
    <citation type="submission" date="2017-05" db="EMBL/GenBank/DDBJ databases">
        <title>Streptomyces alboflavus Genome sequencing and assembly.</title>
        <authorList>
            <person name="Wang Y."/>
            <person name="Du B."/>
            <person name="Ding Y."/>
            <person name="Liu H."/>
            <person name="Hou Q."/>
            <person name="Liu K."/>
            <person name="Wang C."/>
            <person name="Yao L."/>
        </authorList>
    </citation>
    <scope>NUCLEOTIDE SEQUENCE [LARGE SCALE GENOMIC DNA]</scope>
    <source>
        <strain evidence="20 21">MDJK44</strain>
    </source>
</reference>
<keyword evidence="8 15" id="KW-0547">Nucleotide-binding</keyword>
<dbReference type="PANTHER" id="PTHR10947">
    <property type="entry name" value="PHENYLALANYL-TRNA SYNTHETASE BETA CHAIN AND LEUCINE-RICH REPEAT-CONTAINING PROTEIN 47"/>
    <property type="match status" value="1"/>
</dbReference>
<evidence type="ECO:0000256" key="14">
    <source>
        <dbReference type="ARBA" id="ARBA00049255"/>
    </source>
</evidence>
<dbReference type="GO" id="GO:0005524">
    <property type="term" value="F:ATP binding"/>
    <property type="evidence" value="ECO:0007669"/>
    <property type="project" value="UniProtKB-UniRule"/>
</dbReference>
<dbReference type="InterPro" id="IPR009061">
    <property type="entry name" value="DNA-bd_dom_put_sf"/>
</dbReference>
<dbReference type="GO" id="GO:0004826">
    <property type="term" value="F:phenylalanine-tRNA ligase activity"/>
    <property type="evidence" value="ECO:0007669"/>
    <property type="project" value="UniProtKB-UniRule"/>
</dbReference>
<keyword evidence="13 15" id="KW-0030">Aminoacyl-tRNA synthetase</keyword>
<evidence type="ECO:0000256" key="9">
    <source>
        <dbReference type="ARBA" id="ARBA00022840"/>
    </source>
</evidence>
<evidence type="ECO:0000256" key="15">
    <source>
        <dbReference type="HAMAP-Rule" id="MF_00283"/>
    </source>
</evidence>
<keyword evidence="10 15" id="KW-0460">Magnesium</keyword>
<gene>
    <name evidence="15" type="primary">pheT</name>
    <name evidence="20" type="ORF">SMD44_01648</name>
</gene>
<dbReference type="Gene3D" id="3.30.70.380">
    <property type="entry name" value="Ferrodoxin-fold anticodon-binding domain"/>
    <property type="match status" value="1"/>
</dbReference>